<reference evidence="2 3" key="1">
    <citation type="submission" date="2018-02" db="EMBL/GenBank/DDBJ databases">
        <title>Genome sequence of the basidiomycete white-rot fungus Phlebia centrifuga.</title>
        <authorList>
            <person name="Granchi Z."/>
            <person name="Peng M."/>
            <person name="de Vries R.P."/>
            <person name="Hilden K."/>
            <person name="Makela M.R."/>
            <person name="Grigoriev I."/>
            <person name="Riley R."/>
        </authorList>
    </citation>
    <scope>NUCLEOTIDE SEQUENCE [LARGE SCALE GENOMIC DNA]</scope>
    <source>
        <strain evidence="2 3">FBCC195</strain>
    </source>
</reference>
<comment type="caution">
    <text evidence="2">The sequence shown here is derived from an EMBL/GenBank/DDBJ whole genome shotgun (WGS) entry which is preliminary data.</text>
</comment>
<feature type="compositionally biased region" description="Basic and acidic residues" evidence="1">
    <location>
        <begin position="19"/>
        <end position="42"/>
    </location>
</feature>
<sequence>MVEGWGEGEREDLAEDRDDPVAEEREDPAAEERQKEEGRGELAAEGGEEGLRESLARALFSAQGADQNEMAEKGVGFLSQEQQAVAEKKGGNLKLRELERVGQSLKQKDWGKGGLS</sequence>
<evidence type="ECO:0000313" key="2">
    <source>
        <dbReference type="EMBL" id="PSS30896.1"/>
    </source>
</evidence>
<evidence type="ECO:0000313" key="3">
    <source>
        <dbReference type="Proteomes" id="UP000186601"/>
    </source>
</evidence>
<organism evidence="2 3">
    <name type="scientific">Hermanssonia centrifuga</name>
    <dbReference type="NCBI Taxonomy" id="98765"/>
    <lineage>
        <taxon>Eukaryota</taxon>
        <taxon>Fungi</taxon>
        <taxon>Dikarya</taxon>
        <taxon>Basidiomycota</taxon>
        <taxon>Agaricomycotina</taxon>
        <taxon>Agaricomycetes</taxon>
        <taxon>Polyporales</taxon>
        <taxon>Meruliaceae</taxon>
        <taxon>Hermanssonia</taxon>
    </lineage>
</organism>
<feature type="region of interest" description="Disordered" evidence="1">
    <location>
        <begin position="1"/>
        <end position="51"/>
    </location>
</feature>
<keyword evidence="3" id="KW-1185">Reference proteome</keyword>
<gene>
    <name evidence="2" type="ORF">PHLCEN_2v2568</name>
</gene>
<feature type="compositionally biased region" description="Acidic residues" evidence="1">
    <location>
        <begin position="9"/>
        <end position="18"/>
    </location>
</feature>
<name>A0A2R6RLJ4_9APHY</name>
<protein>
    <submittedName>
        <fullName evidence="2">Uncharacterized protein</fullName>
    </submittedName>
</protein>
<evidence type="ECO:0000256" key="1">
    <source>
        <dbReference type="SAM" id="MobiDB-lite"/>
    </source>
</evidence>
<accession>A0A2R6RLJ4</accession>
<dbReference type="Proteomes" id="UP000186601">
    <property type="component" value="Unassembled WGS sequence"/>
</dbReference>
<dbReference type="AlphaFoldDB" id="A0A2R6RLJ4"/>
<proteinExistence type="predicted"/>
<dbReference type="EMBL" id="MLYV02000236">
    <property type="protein sequence ID" value="PSS30896.1"/>
    <property type="molecule type" value="Genomic_DNA"/>
</dbReference>